<sequence length="60" mass="6835">MTDMKTKAKKVFSAYWDDPCHDPALHLTTVLREVINQLQQSPGVISCADMLELCEEIEKL</sequence>
<dbReference type="Proteomes" id="UP000664915">
    <property type="component" value="Segment"/>
</dbReference>
<reference evidence="1" key="1">
    <citation type="submission" date="2020-09" db="EMBL/GenBank/DDBJ databases">
        <authorList>
            <person name="Zhang D."/>
            <person name="Hatherill J.R."/>
            <person name="Ramirez J.F."/>
            <person name="Edinger B."/>
            <person name="Balarin R."/>
            <person name="Sullivan A."/>
            <person name="Humpal K.M."/>
            <person name="Guseva A."/>
            <person name="Butela K.A."/>
            <person name="Garlena R.A."/>
            <person name="Russell D.A."/>
            <person name="Pope W.H."/>
            <person name="Jacobs-Sera D."/>
            <person name="Hatfull G.F."/>
        </authorList>
    </citation>
    <scope>NUCLEOTIDE SEQUENCE</scope>
</reference>
<dbReference type="EMBL" id="MW015081">
    <property type="protein sequence ID" value="QPX48046.1"/>
    <property type="molecule type" value="Genomic_DNA"/>
</dbReference>
<evidence type="ECO:0000313" key="1">
    <source>
        <dbReference type="EMBL" id="QPX48046.1"/>
    </source>
</evidence>
<dbReference type="GeneID" id="77946251"/>
<evidence type="ECO:0000313" key="2">
    <source>
        <dbReference type="Proteomes" id="UP000664915"/>
    </source>
</evidence>
<keyword evidence="2" id="KW-1185">Reference proteome</keyword>
<name>A0A879R326_9CAUD</name>
<dbReference type="RefSeq" id="YP_010670056.1">
    <property type="nucleotide sequence ID" value="NC_070963.1"/>
</dbReference>
<proteinExistence type="predicted"/>
<organism evidence="1 2">
    <name type="scientific">Synechococcus phage S-SRM01</name>
    <dbReference type="NCBI Taxonomy" id="2781608"/>
    <lineage>
        <taxon>Viruses</taxon>
        <taxon>Duplodnaviria</taxon>
        <taxon>Heunggongvirae</taxon>
        <taxon>Uroviricota</taxon>
        <taxon>Caudoviricetes</taxon>
        <taxon>Pantevenvirales</taxon>
        <taxon>Kyanoviridae</taxon>
        <taxon>Serangoonvirus</taxon>
        <taxon>Serangoonvirus essarone</taxon>
    </lineage>
</organism>
<protein>
    <submittedName>
        <fullName evidence="1">Uncharacterized protein</fullName>
    </submittedName>
</protein>
<accession>A0A879R326</accession>
<dbReference type="KEGG" id="vg:77946251"/>